<dbReference type="InterPro" id="IPR001516">
    <property type="entry name" value="Proton_antipo_N"/>
</dbReference>
<evidence type="ECO:0000256" key="7">
    <source>
        <dbReference type="ARBA" id="ARBA00022692"/>
    </source>
</evidence>
<evidence type="ECO:0000256" key="13">
    <source>
        <dbReference type="ARBA" id="ARBA00023075"/>
    </source>
</evidence>
<feature type="domain" description="NADH-Ubiquinone oxidoreductase (complex I) chain 5 N-terminal" evidence="19">
    <location>
        <begin position="68"/>
        <end position="117"/>
    </location>
</feature>
<keyword evidence="14 17" id="KW-0496">Mitochondrion</keyword>
<evidence type="ECO:0000256" key="6">
    <source>
        <dbReference type="ARBA" id="ARBA00022660"/>
    </source>
</evidence>
<dbReference type="AlphaFoldDB" id="A0A1I7PBX5"/>
<feature type="transmembrane region" description="Helical" evidence="17">
    <location>
        <begin position="272"/>
        <end position="293"/>
    </location>
</feature>
<keyword evidence="7 17" id="KW-0812">Transmembrane</keyword>
<comment type="catalytic activity">
    <reaction evidence="16 17">
        <text>a ubiquinone + NADH + 5 H(+)(in) = a ubiquinol + NAD(+) + 4 H(+)(out)</text>
        <dbReference type="Rhea" id="RHEA:29091"/>
        <dbReference type="Rhea" id="RHEA-COMP:9565"/>
        <dbReference type="Rhea" id="RHEA-COMP:9566"/>
        <dbReference type="ChEBI" id="CHEBI:15378"/>
        <dbReference type="ChEBI" id="CHEBI:16389"/>
        <dbReference type="ChEBI" id="CHEBI:17976"/>
        <dbReference type="ChEBI" id="CHEBI:57540"/>
        <dbReference type="ChEBI" id="CHEBI:57945"/>
        <dbReference type="EC" id="7.1.1.2"/>
    </reaction>
</comment>
<evidence type="ECO:0000256" key="2">
    <source>
        <dbReference type="ARBA" id="ARBA00008200"/>
    </source>
</evidence>
<dbReference type="GO" id="GO:0015990">
    <property type="term" value="P:electron transport coupled proton transport"/>
    <property type="evidence" value="ECO:0007669"/>
    <property type="project" value="TreeGrafter"/>
</dbReference>
<name>A0A1I7PBX5_NOTMI</name>
<feature type="transmembrane region" description="Helical" evidence="17">
    <location>
        <begin position="240"/>
        <end position="260"/>
    </location>
</feature>
<feature type="transmembrane region" description="Helical" evidence="17">
    <location>
        <begin position="452"/>
        <end position="471"/>
    </location>
</feature>
<reference evidence="21" key="1">
    <citation type="journal article" date="2016" name="Gene">
        <title>Mitochondrial genome of Cricetulus migratorius (Rodentia: Cricetidae): Insights into the characteristics of the mitochondrial genome and the phylogenetic relationships of Cricetulus species.</title>
        <authorList>
            <person name="Ding L."/>
            <person name="Li W."/>
            <person name="Liao J."/>
        </authorList>
    </citation>
    <scope>NUCLEOTIDE SEQUENCE</scope>
</reference>
<comment type="subcellular location">
    <subcellularLocation>
        <location evidence="1">Mitochondrion inner membrane</location>
        <topology evidence="1">Multi-pass membrane protein</topology>
    </subcellularLocation>
</comment>
<feature type="transmembrane region" description="Helical" evidence="17">
    <location>
        <begin position="39"/>
        <end position="57"/>
    </location>
</feature>
<feature type="transmembrane region" description="Helical" evidence="17">
    <location>
        <begin position="324"/>
        <end position="346"/>
    </location>
</feature>
<dbReference type="GO" id="GO:0003954">
    <property type="term" value="F:NADH dehydrogenase activity"/>
    <property type="evidence" value="ECO:0007669"/>
    <property type="project" value="TreeGrafter"/>
</dbReference>
<dbReference type="EC" id="7.1.1.2" evidence="3 17"/>
<evidence type="ECO:0000256" key="17">
    <source>
        <dbReference type="RuleBase" id="RU003404"/>
    </source>
</evidence>
<dbReference type="InterPro" id="IPR010934">
    <property type="entry name" value="NADH_DH_su5_C"/>
</dbReference>
<dbReference type="GO" id="GO:0005743">
    <property type="term" value="C:mitochondrial inner membrane"/>
    <property type="evidence" value="ECO:0007669"/>
    <property type="project" value="UniProtKB-SubCell"/>
</dbReference>
<keyword evidence="6" id="KW-0679">Respiratory chain</keyword>
<feature type="domain" description="NADH dehydrogenase subunit 5 C-terminal" evidence="20">
    <location>
        <begin position="421"/>
        <end position="600"/>
    </location>
</feature>
<feature type="transmembrane region" description="Helical" evidence="17">
    <location>
        <begin position="171"/>
        <end position="189"/>
    </location>
</feature>
<keyword evidence="8" id="KW-0999">Mitochondrion inner membrane</keyword>
<dbReference type="PANTHER" id="PTHR42829:SF2">
    <property type="entry name" value="NADH-UBIQUINONE OXIDOREDUCTASE CHAIN 5"/>
    <property type="match status" value="1"/>
</dbReference>
<comment type="function">
    <text evidence="17">Core subunit of the mitochondrial membrane respiratory chain NADH dehydrogenase (Complex I) which catalyzes electron transfer from NADH through the respiratory chain, using ubiquinone as an electron acceptor. Essential for the catalytic activity and assembly of complex I.</text>
</comment>
<feature type="transmembrane region" description="Helical" evidence="17">
    <location>
        <begin position="405"/>
        <end position="431"/>
    </location>
</feature>
<dbReference type="InterPro" id="IPR001750">
    <property type="entry name" value="ND/Mrp_TM"/>
</dbReference>
<evidence type="ECO:0000256" key="12">
    <source>
        <dbReference type="ARBA" id="ARBA00023027"/>
    </source>
</evidence>
<evidence type="ECO:0000256" key="9">
    <source>
        <dbReference type="ARBA" id="ARBA00022967"/>
    </source>
</evidence>
<evidence type="ECO:0000256" key="8">
    <source>
        <dbReference type="ARBA" id="ARBA00022792"/>
    </source>
</evidence>
<dbReference type="PANTHER" id="PTHR42829">
    <property type="entry name" value="NADH-UBIQUINONE OXIDOREDUCTASE CHAIN 5"/>
    <property type="match status" value="1"/>
</dbReference>
<feature type="transmembrane region" description="Helical" evidence="17">
    <location>
        <begin position="140"/>
        <end position="159"/>
    </location>
</feature>
<evidence type="ECO:0000256" key="14">
    <source>
        <dbReference type="ARBA" id="ARBA00023128"/>
    </source>
</evidence>
<evidence type="ECO:0000256" key="11">
    <source>
        <dbReference type="ARBA" id="ARBA00022989"/>
    </source>
</evidence>
<feature type="transmembrane region" description="Helical" evidence="17">
    <location>
        <begin position="209"/>
        <end position="228"/>
    </location>
</feature>
<geneLocation type="mitochondrion" evidence="21"/>
<accession>A0A1I7PBX5</accession>
<feature type="transmembrane region" description="Helical" evidence="17">
    <location>
        <begin position="367"/>
        <end position="385"/>
    </location>
</feature>
<dbReference type="Pfam" id="PF00361">
    <property type="entry name" value="Proton_antipo_M"/>
    <property type="match status" value="1"/>
</dbReference>
<dbReference type="Pfam" id="PF06455">
    <property type="entry name" value="NADH5_C"/>
    <property type="match status" value="1"/>
</dbReference>
<keyword evidence="13 17" id="KW-0830">Ubiquinone</keyword>
<dbReference type="EMBL" id="KT918407">
    <property type="protein sequence ID" value="ANE11024.1"/>
    <property type="molecule type" value="Genomic_DNA"/>
</dbReference>
<feature type="transmembrane region" description="Helical" evidence="17">
    <location>
        <begin position="585"/>
        <end position="604"/>
    </location>
</feature>
<evidence type="ECO:0000256" key="10">
    <source>
        <dbReference type="ARBA" id="ARBA00022982"/>
    </source>
</evidence>
<feature type="transmembrane region" description="Helical" evidence="17">
    <location>
        <begin position="84"/>
        <end position="105"/>
    </location>
</feature>
<evidence type="ECO:0000259" key="19">
    <source>
        <dbReference type="Pfam" id="PF00662"/>
    </source>
</evidence>
<evidence type="ECO:0000256" key="15">
    <source>
        <dbReference type="ARBA" id="ARBA00023136"/>
    </source>
</evidence>
<evidence type="ECO:0000256" key="4">
    <source>
        <dbReference type="ARBA" id="ARBA00021096"/>
    </source>
</evidence>
<feature type="domain" description="NADH:quinone oxidoreductase/Mrp antiporter transmembrane" evidence="18">
    <location>
        <begin position="134"/>
        <end position="415"/>
    </location>
</feature>
<proteinExistence type="inferred from homology"/>
<dbReference type="InterPro" id="IPR018393">
    <property type="entry name" value="NADHpl_OxRdtase_5_subgr"/>
</dbReference>
<evidence type="ECO:0000256" key="16">
    <source>
        <dbReference type="ARBA" id="ARBA00049551"/>
    </source>
</evidence>
<organism evidence="21">
    <name type="scientific">Nothocricetulus migratorius</name>
    <name type="common">Gray dwarf hamster</name>
    <name type="synonym">Cricetulus migratorius</name>
    <dbReference type="NCBI Taxonomy" id="3122392"/>
    <lineage>
        <taxon>Eukaryota</taxon>
        <taxon>Metazoa</taxon>
        <taxon>Chordata</taxon>
        <taxon>Craniata</taxon>
        <taxon>Vertebrata</taxon>
        <taxon>Euteleostomi</taxon>
        <taxon>Mammalia</taxon>
        <taxon>Eutheria</taxon>
        <taxon>Euarchontoglires</taxon>
        <taxon>Glires</taxon>
        <taxon>Rodentia</taxon>
        <taxon>Myomorpha</taxon>
        <taxon>Muroidea</taxon>
        <taxon>Cricetidae</taxon>
        <taxon>Cricetinae</taxon>
        <taxon>Nothocricetulus</taxon>
    </lineage>
</organism>
<keyword evidence="12 17" id="KW-0520">NAD</keyword>
<dbReference type="GO" id="GO:0042773">
    <property type="term" value="P:ATP synthesis coupled electron transport"/>
    <property type="evidence" value="ECO:0007669"/>
    <property type="project" value="InterPro"/>
</dbReference>
<comment type="similarity">
    <text evidence="2 17">Belongs to the complex I subunit 5 family.</text>
</comment>
<dbReference type="NCBIfam" id="TIGR01974">
    <property type="entry name" value="NDH_I_L"/>
    <property type="match status" value="1"/>
</dbReference>
<feature type="transmembrane region" description="Helical" evidence="17">
    <location>
        <begin position="6"/>
        <end position="27"/>
    </location>
</feature>
<dbReference type="InterPro" id="IPR003945">
    <property type="entry name" value="NU5C-like"/>
</dbReference>
<keyword evidence="5 17" id="KW-0813">Transport</keyword>
<feature type="transmembrane region" description="Helical" evidence="17">
    <location>
        <begin position="483"/>
        <end position="506"/>
    </location>
</feature>
<feature type="transmembrane region" description="Helical" evidence="17">
    <location>
        <begin position="117"/>
        <end position="134"/>
    </location>
</feature>
<gene>
    <name evidence="21" type="primary">ND5</name>
</gene>
<dbReference type="GO" id="GO:0008137">
    <property type="term" value="F:NADH dehydrogenase (ubiquinone) activity"/>
    <property type="evidence" value="ECO:0007669"/>
    <property type="project" value="UniProtKB-EC"/>
</dbReference>
<evidence type="ECO:0000313" key="21">
    <source>
        <dbReference type="EMBL" id="ANE11024.1"/>
    </source>
</evidence>
<keyword evidence="15 17" id="KW-0472">Membrane</keyword>
<sequence length="606" mass="67802">MNFITSTIVLILLLLMLPIILTLTDYYKMTNFPAHVTSLIKLTFWLSLIPLCILFHSNTEFLITNWHWITINTIKLSISLKFDFFSTMFLPVALFVTWSIMEFSSWYMHSDPNLARFVKYLLIFLITMVILTSANNMFQLFIGWEGVGIMSFLLIGWWYGRPDANTAALQAILYNRIGDIGFIATMAWLCLNNNSWDFQQIFMADNKSLLPLLGLLIAATGKSAQFGLHPWLPSAMEGPTPVSALLHSSTMVVAGIFLLIRFHPMCSNNSTALTIMLCLGSVTTLFTAICALTQNDIKKIVAFSTSSQLGLMMVTLGINQPYLAFLHICTHAFFKAMLFLCSGSIIHSLNDEQDIRKMGGLLKPLPFTSSCLTIGSLALMGTPFLTGFYSKDLIIEAANTCNTNAWALLITLLATSLTAAYSLRIIFFALMTKPRYSPLILLNENNPTLMNPIKRLALGSIFAGFIISYNIPINSIQEMTMPWYLKTTAILVTILGFTIALELNNLTYNLKTTPQSSFNMFSTSLGYFTLILHRLIPTKYLTMSFNTALSSLDLAWLEKALPKTISLSNLHAAQTITSQKGLIKLYFLSFLVSLLTLPILIINFPE</sequence>
<keyword evidence="9" id="KW-1278">Translocase</keyword>
<evidence type="ECO:0000256" key="3">
    <source>
        <dbReference type="ARBA" id="ARBA00012944"/>
    </source>
</evidence>
<evidence type="ECO:0000259" key="20">
    <source>
        <dbReference type="Pfam" id="PF06455"/>
    </source>
</evidence>
<keyword evidence="11 17" id="KW-1133">Transmembrane helix</keyword>
<evidence type="ECO:0000256" key="1">
    <source>
        <dbReference type="ARBA" id="ARBA00004448"/>
    </source>
</evidence>
<dbReference type="Pfam" id="PF00662">
    <property type="entry name" value="Proton_antipo_N"/>
    <property type="match status" value="1"/>
</dbReference>
<evidence type="ECO:0000259" key="18">
    <source>
        <dbReference type="Pfam" id="PF00361"/>
    </source>
</evidence>
<dbReference type="PRINTS" id="PR01434">
    <property type="entry name" value="NADHDHGNASE5"/>
</dbReference>
<protein>
    <recommendedName>
        <fullName evidence="4 17">NADH-ubiquinone oxidoreductase chain 5</fullName>
        <ecNumber evidence="3 17">7.1.1.2</ecNumber>
    </recommendedName>
</protein>
<keyword evidence="10" id="KW-0249">Electron transport</keyword>
<evidence type="ECO:0000256" key="5">
    <source>
        <dbReference type="ARBA" id="ARBA00022448"/>
    </source>
</evidence>